<evidence type="ECO:0000313" key="2">
    <source>
        <dbReference type="Proteomes" id="UP000243459"/>
    </source>
</evidence>
<reference evidence="2" key="1">
    <citation type="journal article" date="2017" name="Nat. Commun.">
        <title>The asparagus genome sheds light on the origin and evolution of a young Y chromosome.</title>
        <authorList>
            <person name="Harkess A."/>
            <person name="Zhou J."/>
            <person name="Xu C."/>
            <person name="Bowers J.E."/>
            <person name="Van der Hulst R."/>
            <person name="Ayyampalayam S."/>
            <person name="Mercati F."/>
            <person name="Riccardi P."/>
            <person name="McKain M.R."/>
            <person name="Kakrana A."/>
            <person name="Tang H."/>
            <person name="Ray J."/>
            <person name="Groenendijk J."/>
            <person name="Arikit S."/>
            <person name="Mathioni S.M."/>
            <person name="Nakano M."/>
            <person name="Shan H."/>
            <person name="Telgmann-Rauber A."/>
            <person name="Kanno A."/>
            <person name="Yue Z."/>
            <person name="Chen H."/>
            <person name="Li W."/>
            <person name="Chen Y."/>
            <person name="Xu X."/>
            <person name="Zhang Y."/>
            <person name="Luo S."/>
            <person name="Chen H."/>
            <person name="Gao J."/>
            <person name="Mao Z."/>
            <person name="Pires J.C."/>
            <person name="Luo M."/>
            <person name="Kudrna D."/>
            <person name="Wing R.A."/>
            <person name="Meyers B.C."/>
            <person name="Yi K."/>
            <person name="Kong H."/>
            <person name="Lavrijsen P."/>
            <person name="Sunseri F."/>
            <person name="Falavigna A."/>
            <person name="Ye Y."/>
            <person name="Leebens-Mack J.H."/>
            <person name="Chen G."/>
        </authorList>
    </citation>
    <scope>NUCLEOTIDE SEQUENCE [LARGE SCALE GENOMIC DNA]</scope>
    <source>
        <strain evidence="2">cv. DH0086</strain>
    </source>
</reference>
<evidence type="ECO:0000313" key="1">
    <source>
        <dbReference type="EMBL" id="ONK76075.1"/>
    </source>
</evidence>
<keyword evidence="2" id="KW-1185">Reference proteome</keyword>
<sequence>MVEVEPASVPNDVGRGGSNSTLTFISKRYTLPYNILVNGKCPTSYLSISHLASNRCVVAIQYSRRSSQELLTEYKELQYKEEIERDTHP</sequence>
<organism evidence="1 2">
    <name type="scientific">Asparagus officinalis</name>
    <name type="common">Garden asparagus</name>
    <dbReference type="NCBI Taxonomy" id="4686"/>
    <lineage>
        <taxon>Eukaryota</taxon>
        <taxon>Viridiplantae</taxon>
        <taxon>Streptophyta</taxon>
        <taxon>Embryophyta</taxon>
        <taxon>Tracheophyta</taxon>
        <taxon>Spermatophyta</taxon>
        <taxon>Magnoliopsida</taxon>
        <taxon>Liliopsida</taxon>
        <taxon>Asparagales</taxon>
        <taxon>Asparagaceae</taxon>
        <taxon>Asparagoideae</taxon>
        <taxon>Asparagus</taxon>
    </lineage>
</organism>
<dbReference type="EMBL" id="CM007383">
    <property type="protein sequence ID" value="ONK76075.1"/>
    <property type="molecule type" value="Genomic_DNA"/>
</dbReference>
<dbReference type="AlphaFoldDB" id="A0A5P1FCF7"/>
<name>A0A5P1FCF7_ASPOF</name>
<accession>A0A5P1FCF7</accession>
<dbReference type="Proteomes" id="UP000243459">
    <property type="component" value="Chromosome 3"/>
</dbReference>
<proteinExistence type="predicted"/>
<dbReference type="Gramene" id="ONK76075">
    <property type="protein sequence ID" value="ONK76075"/>
    <property type="gene ID" value="A4U43_C03F23620"/>
</dbReference>
<gene>
    <name evidence="1" type="ORF">A4U43_C03F23620</name>
</gene>
<protein>
    <submittedName>
        <fullName evidence="1">Uncharacterized protein</fullName>
    </submittedName>
</protein>